<dbReference type="EMBL" id="CP007547">
    <property type="protein sequence ID" value="AIL44560.1"/>
    <property type="molecule type" value="Genomic_DNA"/>
</dbReference>
<organism evidence="2 3">
    <name type="scientific">Elizabethkingia anophelis NUHP1</name>
    <dbReference type="NCBI Taxonomy" id="1338011"/>
    <lineage>
        <taxon>Bacteria</taxon>
        <taxon>Pseudomonadati</taxon>
        <taxon>Bacteroidota</taxon>
        <taxon>Flavobacteriia</taxon>
        <taxon>Flavobacteriales</taxon>
        <taxon>Weeksellaceae</taxon>
        <taxon>Elizabethkingia</taxon>
    </lineage>
</organism>
<dbReference type="InterPro" id="IPR013078">
    <property type="entry name" value="His_Pase_superF_clade-1"/>
</dbReference>
<dbReference type="SUPFAM" id="SSF53254">
    <property type="entry name" value="Phosphoglycerate mutase-like"/>
    <property type="match status" value="1"/>
</dbReference>
<dbReference type="AlphaFoldDB" id="A0A077EGA1"/>
<dbReference type="PANTHER" id="PTHR47623">
    <property type="entry name" value="OS09G0287300 PROTEIN"/>
    <property type="match status" value="1"/>
</dbReference>
<dbReference type="Proteomes" id="UP000028933">
    <property type="component" value="Chromosome"/>
</dbReference>
<dbReference type="KEGG" id="eao:BD94_0785"/>
<name>A0A077EGA1_9FLAO</name>
<dbReference type="eggNOG" id="COG2062">
    <property type="taxonomic scope" value="Bacteria"/>
</dbReference>
<dbReference type="Pfam" id="PF00300">
    <property type="entry name" value="His_Phos_1"/>
    <property type="match status" value="1"/>
</dbReference>
<dbReference type="STRING" id="1338011.BD94_0785"/>
<dbReference type="InterPro" id="IPR029033">
    <property type="entry name" value="His_PPase_superfam"/>
</dbReference>
<reference evidence="2" key="2">
    <citation type="journal article" date="2015" name="Genome Biol. Evol.">
        <title>Complete Genome Sequence and Transcriptomic Analysis of the Novel Pathogen Elizabethkingia anophelis in Response to Oxidative Stress.</title>
        <authorList>
            <person name="Li Y."/>
            <person name="Liu Y."/>
            <person name="Chew S.C."/>
            <person name="Tay M."/>
            <person name="Salido M.M."/>
            <person name="Teo J."/>
            <person name="Lauro F.M."/>
            <person name="Givskov M."/>
            <person name="Yang L."/>
        </authorList>
    </citation>
    <scope>NUCLEOTIDE SEQUENCE</scope>
    <source>
        <strain evidence="2">NUHP1</strain>
    </source>
</reference>
<accession>A0A077EGA1</accession>
<dbReference type="Gene3D" id="3.40.50.1240">
    <property type="entry name" value="Phosphoglycerate mutase-like"/>
    <property type="match status" value="1"/>
</dbReference>
<dbReference type="HOGENOM" id="CLU_084603_2_2_10"/>
<dbReference type="CDD" id="cd07067">
    <property type="entry name" value="HP_PGM_like"/>
    <property type="match status" value="1"/>
</dbReference>
<dbReference type="SMART" id="SM00855">
    <property type="entry name" value="PGAM"/>
    <property type="match status" value="1"/>
</dbReference>
<evidence type="ECO:0000313" key="2">
    <source>
        <dbReference type="EMBL" id="AIL44560.1"/>
    </source>
</evidence>
<protein>
    <submittedName>
        <fullName evidence="2">Phosphohistidine phosphatase SixA</fullName>
    </submittedName>
</protein>
<sequence>MKKLILVRHAKSDWPEGIDDFNRPLAERGKEDAPRMAQFLNEKGINIDALISSPANRAYSTCLFFHKTYKDAEMSTASALYNARENDFVSVINQIDDVHNTVALFSHNNGISNFANLFSGNDIISFPTCGVAGIEIDIDSWSHFNEEKCQLKYFYSPKELD</sequence>
<proteinExistence type="predicted"/>
<dbReference type="PANTHER" id="PTHR47623:SF1">
    <property type="entry name" value="OS09G0287300 PROTEIN"/>
    <property type="match status" value="1"/>
</dbReference>
<dbReference type="RefSeq" id="WP_024564857.1">
    <property type="nucleotide sequence ID" value="NZ_CP007547.1"/>
</dbReference>
<feature type="binding site" evidence="1">
    <location>
        <position position="57"/>
    </location>
    <ligand>
        <name>substrate</name>
    </ligand>
</feature>
<gene>
    <name evidence="2" type="ORF">BD94_0785</name>
</gene>
<evidence type="ECO:0000313" key="3">
    <source>
        <dbReference type="Proteomes" id="UP000028933"/>
    </source>
</evidence>
<reference evidence="2" key="1">
    <citation type="journal article" date="2013" name="Lancet">
        <title>First case of E anophelis outbreak in an intensive-care unit.</title>
        <authorList>
            <person name="Teo J."/>
            <person name="Tan S.Y."/>
            <person name="Tay M."/>
            <person name="Ding Y."/>
            <person name="Kjelleberg S."/>
            <person name="Givskov M."/>
            <person name="Lin R.T."/>
            <person name="Yang L."/>
        </authorList>
    </citation>
    <scope>NUCLEOTIDE SEQUENCE [LARGE SCALE GENOMIC DNA]</scope>
    <source>
        <strain evidence="2">NUHP1</strain>
    </source>
</reference>
<evidence type="ECO:0000256" key="1">
    <source>
        <dbReference type="PIRSR" id="PIRSR613078-2"/>
    </source>
</evidence>